<keyword evidence="3" id="KW-1185">Reference proteome</keyword>
<dbReference type="EMBL" id="JAEPRD010000056">
    <property type="protein sequence ID" value="KAG2202902.1"/>
    <property type="molecule type" value="Genomic_DNA"/>
</dbReference>
<sequence>MLLPFILSLFMLSIHALPIQVSFYKEQTQLYDLAKEDEWFMSQEYDVFSSVTDFYENVVDTTLCSDSEDLLLNLIHLTKESKNTALRSQAQLLGLDALTDKQLVQMPIIIGKHVQQMNAKVYQSIENIVTLYWHTIWDPKLLTHDAQQEDLILSFLSSFNGIVAKKLIEEIDDYELLEIIKSDIINTSAEQLLDESTIVASAYSWLTQWFKFPSSNSAFRKSDLEVDFLRHYLSEIRTNLLMELHIQFMDFFSKIETDIFDQLSSYYDR</sequence>
<dbReference type="Proteomes" id="UP000603453">
    <property type="component" value="Unassembled WGS sequence"/>
</dbReference>
<gene>
    <name evidence="2" type="ORF">INT47_008934</name>
</gene>
<feature type="chain" id="PRO_5034644084" evidence="1">
    <location>
        <begin position="17"/>
        <end position="269"/>
    </location>
</feature>
<feature type="signal peptide" evidence="1">
    <location>
        <begin position="1"/>
        <end position="16"/>
    </location>
</feature>
<keyword evidence="1" id="KW-0732">Signal</keyword>
<evidence type="ECO:0000313" key="2">
    <source>
        <dbReference type="EMBL" id="KAG2202902.1"/>
    </source>
</evidence>
<dbReference type="AlphaFoldDB" id="A0A8H7R2X6"/>
<reference evidence="2" key="1">
    <citation type="submission" date="2020-12" db="EMBL/GenBank/DDBJ databases">
        <title>Metabolic potential, ecology and presence of endohyphal bacteria is reflected in genomic diversity of Mucoromycotina.</title>
        <authorList>
            <person name="Muszewska A."/>
            <person name="Okrasinska A."/>
            <person name="Steczkiewicz K."/>
            <person name="Drgas O."/>
            <person name="Orlowska M."/>
            <person name="Perlinska-Lenart U."/>
            <person name="Aleksandrzak-Piekarczyk T."/>
            <person name="Szatraj K."/>
            <person name="Zielenkiewicz U."/>
            <person name="Pilsyk S."/>
            <person name="Malc E."/>
            <person name="Mieczkowski P."/>
            <person name="Kruszewska J.S."/>
            <person name="Biernat P."/>
            <person name="Pawlowska J."/>
        </authorList>
    </citation>
    <scope>NUCLEOTIDE SEQUENCE</scope>
    <source>
        <strain evidence="2">WA0000017839</strain>
    </source>
</reference>
<name>A0A8H7R2X6_9FUNG</name>
<comment type="caution">
    <text evidence="2">The sequence shown here is derived from an EMBL/GenBank/DDBJ whole genome shotgun (WGS) entry which is preliminary data.</text>
</comment>
<accession>A0A8H7R2X6</accession>
<proteinExistence type="predicted"/>
<protein>
    <submittedName>
        <fullName evidence="2">Uncharacterized protein</fullName>
    </submittedName>
</protein>
<organism evidence="2 3">
    <name type="scientific">Mucor saturninus</name>
    <dbReference type="NCBI Taxonomy" id="64648"/>
    <lineage>
        <taxon>Eukaryota</taxon>
        <taxon>Fungi</taxon>
        <taxon>Fungi incertae sedis</taxon>
        <taxon>Mucoromycota</taxon>
        <taxon>Mucoromycotina</taxon>
        <taxon>Mucoromycetes</taxon>
        <taxon>Mucorales</taxon>
        <taxon>Mucorineae</taxon>
        <taxon>Mucoraceae</taxon>
        <taxon>Mucor</taxon>
    </lineage>
</organism>
<evidence type="ECO:0000256" key="1">
    <source>
        <dbReference type="SAM" id="SignalP"/>
    </source>
</evidence>
<dbReference type="OrthoDB" id="2250996at2759"/>
<evidence type="ECO:0000313" key="3">
    <source>
        <dbReference type="Proteomes" id="UP000603453"/>
    </source>
</evidence>